<protein>
    <submittedName>
        <fullName evidence="1">Uncharacterized protein</fullName>
    </submittedName>
</protein>
<organism evidence="1">
    <name type="scientific">marine sediment metagenome</name>
    <dbReference type="NCBI Taxonomy" id="412755"/>
    <lineage>
        <taxon>unclassified sequences</taxon>
        <taxon>metagenomes</taxon>
        <taxon>ecological metagenomes</taxon>
    </lineage>
</organism>
<comment type="caution">
    <text evidence="1">The sequence shown here is derived from an EMBL/GenBank/DDBJ whole genome shotgun (WGS) entry which is preliminary data.</text>
</comment>
<proteinExistence type="predicted"/>
<feature type="non-terminal residue" evidence="1">
    <location>
        <position position="23"/>
    </location>
</feature>
<reference evidence="1" key="1">
    <citation type="journal article" date="2015" name="Nature">
        <title>Complex archaea that bridge the gap between prokaryotes and eukaryotes.</title>
        <authorList>
            <person name="Spang A."/>
            <person name="Saw J.H."/>
            <person name="Jorgensen S.L."/>
            <person name="Zaremba-Niedzwiedzka K."/>
            <person name="Martijn J."/>
            <person name="Lind A.E."/>
            <person name="van Eijk R."/>
            <person name="Schleper C."/>
            <person name="Guy L."/>
            <person name="Ettema T.J."/>
        </authorList>
    </citation>
    <scope>NUCLEOTIDE SEQUENCE</scope>
</reference>
<dbReference type="AlphaFoldDB" id="A0A0F9FV81"/>
<sequence>MPGFFQIVFMVRKIIKYGSILFV</sequence>
<accession>A0A0F9FV81</accession>
<dbReference type="EMBL" id="LAZR01020077">
    <property type="protein sequence ID" value="KKL90188.1"/>
    <property type="molecule type" value="Genomic_DNA"/>
</dbReference>
<evidence type="ECO:0000313" key="1">
    <source>
        <dbReference type="EMBL" id="KKL90188.1"/>
    </source>
</evidence>
<name>A0A0F9FV81_9ZZZZ</name>
<gene>
    <name evidence="1" type="ORF">LCGC14_1907170</name>
</gene>